<dbReference type="SMART" id="SM00320">
    <property type="entry name" value="WD40"/>
    <property type="match status" value="5"/>
</dbReference>
<dbReference type="RefSeq" id="XP_785533.4">
    <property type="nucleotide sequence ID" value="XM_780440.5"/>
</dbReference>
<organism evidence="5 6">
    <name type="scientific">Strongylocentrotus purpuratus</name>
    <name type="common">Purple sea urchin</name>
    <dbReference type="NCBI Taxonomy" id="7668"/>
    <lineage>
        <taxon>Eukaryota</taxon>
        <taxon>Metazoa</taxon>
        <taxon>Echinodermata</taxon>
        <taxon>Eleutherozoa</taxon>
        <taxon>Echinozoa</taxon>
        <taxon>Echinoidea</taxon>
        <taxon>Euechinoidea</taxon>
        <taxon>Echinacea</taxon>
        <taxon>Camarodonta</taxon>
        <taxon>Echinidea</taxon>
        <taxon>Strongylocentrotidae</taxon>
        <taxon>Strongylocentrotus</taxon>
    </lineage>
</organism>
<feature type="repeat" description="WD" evidence="3">
    <location>
        <begin position="235"/>
        <end position="274"/>
    </location>
</feature>
<evidence type="ECO:0000313" key="5">
    <source>
        <dbReference type="EnsemblMetazoa" id="XP_785533"/>
    </source>
</evidence>
<feature type="compositionally biased region" description="Basic and acidic residues" evidence="4">
    <location>
        <begin position="178"/>
        <end position="189"/>
    </location>
</feature>
<proteinExistence type="predicted"/>
<dbReference type="Pfam" id="PF00400">
    <property type="entry name" value="WD40"/>
    <property type="match status" value="3"/>
</dbReference>
<feature type="compositionally biased region" description="Basic and acidic residues" evidence="4">
    <location>
        <begin position="161"/>
        <end position="170"/>
    </location>
</feature>
<name>A0A7M7RBD5_STRPU</name>
<dbReference type="InParanoid" id="A0A7M7RBD5"/>
<keyword evidence="2" id="KW-0677">Repeat</keyword>
<dbReference type="Gene3D" id="2.130.10.10">
    <property type="entry name" value="YVTN repeat-like/Quinoprotein amine dehydrogenase"/>
    <property type="match status" value="1"/>
</dbReference>
<feature type="compositionally biased region" description="Polar residues" evidence="4">
    <location>
        <begin position="193"/>
        <end position="217"/>
    </location>
</feature>
<feature type="region of interest" description="Disordered" evidence="4">
    <location>
        <begin position="92"/>
        <end position="221"/>
    </location>
</feature>
<dbReference type="InterPro" id="IPR001680">
    <property type="entry name" value="WD40_rpt"/>
</dbReference>
<dbReference type="EnsemblMetazoa" id="XM_780440">
    <property type="protein sequence ID" value="XP_785533"/>
    <property type="gene ID" value="LOC580379"/>
</dbReference>
<dbReference type="AlphaFoldDB" id="A0A7M7RBD5"/>
<reference evidence="6" key="1">
    <citation type="submission" date="2015-02" db="EMBL/GenBank/DDBJ databases">
        <title>Genome sequencing for Strongylocentrotus purpuratus.</title>
        <authorList>
            <person name="Murali S."/>
            <person name="Liu Y."/>
            <person name="Vee V."/>
            <person name="English A."/>
            <person name="Wang M."/>
            <person name="Skinner E."/>
            <person name="Han Y."/>
            <person name="Muzny D.M."/>
            <person name="Worley K.C."/>
            <person name="Gibbs R.A."/>
        </authorList>
    </citation>
    <scope>NUCLEOTIDE SEQUENCE</scope>
</reference>
<keyword evidence="6" id="KW-1185">Reference proteome</keyword>
<evidence type="ECO:0000256" key="3">
    <source>
        <dbReference type="PROSITE-ProRule" id="PRU00221"/>
    </source>
</evidence>
<dbReference type="OrthoDB" id="190105at2759"/>
<protein>
    <submittedName>
        <fullName evidence="5">Uncharacterized protein</fullName>
    </submittedName>
</protein>
<evidence type="ECO:0000256" key="1">
    <source>
        <dbReference type="ARBA" id="ARBA00022574"/>
    </source>
</evidence>
<feature type="repeat" description="WD" evidence="3">
    <location>
        <begin position="375"/>
        <end position="414"/>
    </location>
</feature>
<feature type="repeat" description="WD" evidence="3">
    <location>
        <begin position="312"/>
        <end position="333"/>
    </location>
</feature>
<dbReference type="PANTHER" id="PTHR22847:SF722">
    <property type="entry name" value="NOVEL PROTEIN"/>
    <property type="match status" value="1"/>
</dbReference>
<dbReference type="Proteomes" id="UP000007110">
    <property type="component" value="Unassembled WGS sequence"/>
</dbReference>
<feature type="region of interest" description="Disordered" evidence="4">
    <location>
        <begin position="568"/>
        <end position="615"/>
    </location>
</feature>
<dbReference type="SUPFAM" id="SSF50978">
    <property type="entry name" value="WD40 repeat-like"/>
    <property type="match status" value="1"/>
</dbReference>
<evidence type="ECO:0000313" key="6">
    <source>
        <dbReference type="Proteomes" id="UP000007110"/>
    </source>
</evidence>
<feature type="compositionally biased region" description="Low complexity" evidence="4">
    <location>
        <begin position="92"/>
        <end position="101"/>
    </location>
</feature>
<dbReference type="PANTHER" id="PTHR22847">
    <property type="entry name" value="WD40 REPEAT PROTEIN"/>
    <property type="match status" value="1"/>
</dbReference>
<sequence length="622" mass="69103">MHDTLDLRTYCQNLPDRRDVCQLFYPNMDEDIPNIVSEIRKLRKKLRQIENLERLDRPLNHEENLKVDKKGFVRSLIQEKVKFIQEDISITPETSTSTPDSEVLPSVPSNLPKNHPTPEKKEDQSYDSSEVKMKRNHDYLEDTSGDTVDGRQDESSSSVEGTKRPKDDGKAVTSGGRGDAKPPAKKGPEAGKSQSTPQKSAPQKSAPQKSPPRSQSVLEKKREKWSRMVFRVQVVEGHNDLITSVDCKDNVILSGSRDTTVKSWSSRTGEEMCSLGGHSGAVTSVYLLATEENQALASHYDFEPSKACRLALSSSRDCSVRLWDLDSSKELRSIYTFNPVTAMAFVGEISCAVTGSDGGKVELWDVASGDSLFSSLAHEDSVTCIKVRGRQVVTASNDGVIKLWELRDRSLHVIFESENIRSQSGTLVQRPIMSLGLSKSDIYYGDEGTNVKVLDWKRGNVRKLRNHLGEFGSTYSMLLTDDVIMFSSYDLDNGVGAINVFSASDNQYLATLCDPETSQIESISCLDQSNPSLCFVTTGQELRIWHGLPSNQRSSADTIPATFDAALTKPADDSDDESSESELSEDEAFSRGTTRGSNRRSRRQGNVDPEQQQSWLSWCSLI</sequence>
<dbReference type="InterPro" id="IPR015943">
    <property type="entry name" value="WD40/YVTN_repeat-like_dom_sf"/>
</dbReference>
<dbReference type="PRINTS" id="PR00320">
    <property type="entry name" value="GPROTEINBRPT"/>
</dbReference>
<dbReference type="GeneID" id="580379"/>
<feature type="compositionally biased region" description="Basic and acidic residues" evidence="4">
    <location>
        <begin position="116"/>
        <end position="140"/>
    </location>
</feature>
<dbReference type="PROSITE" id="PS00678">
    <property type="entry name" value="WD_REPEATS_1"/>
    <property type="match status" value="1"/>
</dbReference>
<dbReference type="InterPro" id="IPR036322">
    <property type="entry name" value="WD40_repeat_dom_sf"/>
</dbReference>
<dbReference type="PROSITE" id="PS50082">
    <property type="entry name" value="WD_REPEATS_2"/>
    <property type="match status" value="3"/>
</dbReference>
<dbReference type="InterPro" id="IPR020472">
    <property type="entry name" value="WD40_PAC1"/>
</dbReference>
<dbReference type="KEGG" id="spu:580379"/>
<evidence type="ECO:0000256" key="2">
    <source>
        <dbReference type="ARBA" id="ARBA00022737"/>
    </source>
</evidence>
<keyword evidence="1 3" id="KW-0853">WD repeat</keyword>
<feature type="compositionally biased region" description="Acidic residues" evidence="4">
    <location>
        <begin position="573"/>
        <end position="587"/>
    </location>
</feature>
<evidence type="ECO:0000256" key="4">
    <source>
        <dbReference type="SAM" id="MobiDB-lite"/>
    </source>
</evidence>
<reference evidence="5" key="2">
    <citation type="submission" date="2021-01" db="UniProtKB">
        <authorList>
            <consortium name="EnsemblMetazoa"/>
        </authorList>
    </citation>
    <scope>IDENTIFICATION</scope>
</reference>
<dbReference type="OMA" id="SVWENQC"/>
<dbReference type="InterPro" id="IPR019775">
    <property type="entry name" value="WD40_repeat_CS"/>
</dbReference>
<accession>A0A7M7RBD5</accession>